<feature type="region of interest" description="Disordered" evidence="1">
    <location>
        <begin position="1"/>
        <end position="23"/>
    </location>
</feature>
<evidence type="ECO:0000313" key="3">
    <source>
        <dbReference type="Proteomes" id="UP001208570"/>
    </source>
</evidence>
<protein>
    <submittedName>
        <fullName evidence="2">Uncharacterized protein</fullName>
    </submittedName>
</protein>
<dbReference type="Proteomes" id="UP001208570">
    <property type="component" value="Unassembled WGS sequence"/>
</dbReference>
<keyword evidence="3" id="KW-1185">Reference proteome</keyword>
<dbReference type="AlphaFoldDB" id="A0AAD9K9Z3"/>
<proteinExistence type="predicted"/>
<dbReference type="EMBL" id="JAODUP010000037">
    <property type="protein sequence ID" value="KAK2166603.1"/>
    <property type="molecule type" value="Genomic_DNA"/>
</dbReference>
<evidence type="ECO:0000313" key="2">
    <source>
        <dbReference type="EMBL" id="KAK2166603.1"/>
    </source>
</evidence>
<organism evidence="2 3">
    <name type="scientific">Paralvinella palmiformis</name>
    <dbReference type="NCBI Taxonomy" id="53620"/>
    <lineage>
        <taxon>Eukaryota</taxon>
        <taxon>Metazoa</taxon>
        <taxon>Spiralia</taxon>
        <taxon>Lophotrochozoa</taxon>
        <taxon>Annelida</taxon>
        <taxon>Polychaeta</taxon>
        <taxon>Sedentaria</taxon>
        <taxon>Canalipalpata</taxon>
        <taxon>Terebellida</taxon>
        <taxon>Terebelliformia</taxon>
        <taxon>Alvinellidae</taxon>
        <taxon>Paralvinella</taxon>
    </lineage>
</organism>
<feature type="compositionally biased region" description="Polar residues" evidence="1">
    <location>
        <begin position="1"/>
        <end position="14"/>
    </location>
</feature>
<gene>
    <name evidence="2" type="ORF">LSH36_37g04015</name>
</gene>
<evidence type="ECO:0000256" key="1">
    <source>
        <dbReference type="SAM" id="MobiDB-lite"/>
    </source>
</evidence>
<name>A0AAD9K9Z3_9ANNE</name>
<sequence>MDTSTEDNSTPQNKEQTDNGLADVTSSWSLPYPIVMTGYARIVDLPPSKLTEPHSIRPNVIIIERYRRSLR</sequence>
<reference evidence="2" key="1">
    <citation type="journal article" date="2023" name="Mol. Biol. Evol.">
        <title>Third-Generation Sequencing Reveals the Adaptive Role of the Epigenome in Three Deep-Sea Polychaetes.</title>
        <authorList>
            <person name="Perez M."/>
            <person name="Aroh O."/>
            <person name="Sun Y."/>
            <person name="Lan Y."/>
            <person name="Juniper S.K."/>
            <person name="Young C.R."/>
            <person name="Angers B."/>
            <person name="Qian P.Y."/>
        </authorList>
    </citation>
    <scope>NUCLEOTIDE SEQUENCE</scope>
    <source>
        <strain evidence="2">P08H-3</strain>
    </source>
</reference>
<comment type="caution">
    <text evidence="2">The sequence shown here is derived from an EMBL/GenBank/DDBJ whole genome shotgun (WGS) entry which is preliminary data.</text>
</comment>
<accession>A0AAD9K9Z3</accession>